<reference evidence="4" key="1">
    <citation type="submission" date="2017-02" db="UniProtKB">
        <authorList>
            <consortium name="WormBaseParasite"/>
        </authorList>
    </citation>
    <scope>IDENTIFICATION</scope>
</reference>
<dbReference type="EMBL" id="UYYF01005375">
    <property type="protein sequence ID" value="VDN08517.1"/>
    <property type="molecule type" value="Genomic_DNA"/>
</dbReference>
<evidence type="ECO:0000313" key="3">
    <source>
        <dbReference type="Proteomes" id="UP000276776"/>
    </source>
</evidence>
<evidence type="ECO:0000313" key="2">
    <source>
        <dbReference type="EMBL" id="VDN08517.1"/>
    </source>
</evidence>
<keyword evidence="1" id="KW-1133">Transmembrane helix</keyword>
<keyword evidence="1" id="KW-0472">Membrane</keyword>
<gene>
    <name evidence="2" type="ORF">TCLT_LOCUS10799</name>
</gene>
<proteinExistence type="predicted"/>
<protein>
    <submittedName>
        <fullName evidence="4">Secreted protein</fullName>
    </submittedName>
</protein>
<dbReference type="AlphaFoldDB" id="A0A0N5DC98"/>
<organism evidence="4">
    <name type="scientific">Thelazia callipaeda</name>
    <name type="common">Oriental eyeworm</name>
    <name type="synonym">Parasitic nematode</name>
    <dbReference type="NCBI Taxonomy" id="103827"/>
    <lineage>
        <taxon>Eukaryota</taxon>
        <taxon>Metazoa</taxon>
        <taxon>Ecdysozoa</taxon>
        <taxon>Nematoda</taxon>
        <taxon>Chromadorea</taxon>
        <taxon>Rhabditida</taxon>
        <taxon>Spirurina</taxon>
        <taxon>Spiruromorpha</taxon>
        <taxon>Thelazioidea</taxon>
        <taxon>Thelaziidae</taxon>
        <taxon>Thelazia</taxon>
    </lineage>
</organism>
<reference evidence="2 3" key="2">
    <citation type="submission" date="2018-11" db="EMBL/GenBank/DDBJ databases">
        <authorList>
            <consortium name="Pathogen Informatics"/>
        </authorList>
    </citation>
    <scope>NUCLEOTIDE SEQUENCE [LARGE SCALE GENOMIC DNA]</scope>
</reference>
<accession>A0A0N5DC98</accession>
<keyword evidence="3" id="KW-1185">Reference proteome</keyword>
<feature type="transmembrane region" description="Helical" evidence="1">
    <location>
        <begin position="56"/>
        <end position="76"/>
    </location>
</feature>
<sequence>MYAWQTDVVEGTCLVIVMCMGGDEMREERRRTGCVWSGCLVHRNALPYFLVLPRQCFGLFFHIGKYAVFSSLYYYFYQVY</sequence>
<dbReference type="WBParaSite" id="TCLT_0001081701-mRNA-1">
    <property type="protein sequence ID" value="TCLT_0001081701-mRNA-1"/>
    <property type="gene ID" value="TCLT_0001081701"/>
</dbReference>
<keyword evidence="1" id="KW-0812">Transmembrane</keyword>
<dbReference type="Proteomes" id="UP000276776">
    <property type="component" value="Unassembled WGS sequence"/>
</dbReference>
<evidence type="ECO:0000313" key="4">
    <source>
        <dbReference type="WBParaSite" id="TCLT_0001081701-mRNA-1"/>
    </source>
</evidence>
<evidence type="ECO:0000256" key="1">
    <source>
        <dbReference type="SAM" id="Phobius"/>
    </source>
</evidence>
<name>A0A0N5DC98_THECL</name>